<dbReference type="RefSeq" id="WP_188642212.1">
    <property type="nucleotide sequence ID" value="NZ_BMID01000001.1"/>
</dbReference>
<feature type="region of interest" description="Disordered" evidence="1">
    <location>
        <begin position="237"/>
        <end position="267"/>
    </location>
</feature>
<dbReference type="Proteomes" id="UP000603317">
    <property type="component" value="Unassembled WGS sequence"/>
</dbReference>
<evidence type="ECO:0000313" key="3">
    <source>
        <dbReference type="EMBL" id="GGA06988.1"/>
    </source>
</evidence>
<reference evidence="4" key="1">
    <citation type="journal article" date="2019" name="Int. J. Syst. Evol. Microbiol.">
        <title>The Global Catalogue of Microorganisms (GCM) 10K type strain sequencing project: providing services to taxonomists for standard genome sequencing and annotation.</title>
        <authorList>
            <consortium name="The Broad Institute Genomics Platform"/>
            <consortium name="The Broad Institute Genome Sequencing Center for Infectious Disease"/>
            <person name="Wu L."/>
            <person name="Ma J."/>
        </authorList>
    </citation>
    <scope>NUCLEOTIDE SEQUENCE [LARGE SCALE GENOMIC DNA]</scope>
    <source>
        <strain evidence="4">CGMCC 1.15297</strain>
    </source>
</reference>
<proteinExistence type="predicted"/>
<gene>
    <name evidence="3" type="ORF">GCM10010923_16200</name>
</gene>
<feature type="domain" description="TfuA-like core" evidence="2">
    <location>
        <begin position="48"/>
        <end position="166"/>
    </location>
</feature>
<evidence type="ECO:0000259" key="2">
    <source>
        <dbReference type="Pfam" id="PF07812"/>
    </source>
</evidence>
<keyword evidence="4" id="KW-1185">Reference proteome</keyword>
<dbReference type="EMBL" id="BMID01000001">
    <property type="protein sequence ID" value="GGA06988.1"/>
    <property type="molecule type" value="Genomic_DNA"/>
</dbReference>
<protein>
    <submittedName>
        <fullName evidence="3">Antibiotic resistance protein</fullName>
    </submittedName>
</protein>
<dbReference type="Pfam" id="PF07812">
    <property type="entry name" value="TfuA"/>
    <property type="match status" value="1"/>
</dbReference>
<name>A0ABQ1FDI2_9SPHN</name>
<evidence type="ECO:0000313" key="4">
    <source>
        <dbReference type="Proteomes" id="UP000603317"/>
    </source>
</evidence>
<sequence>MTVFCFAGPSLLPADRAAWPDIAWRDPAEAGDLLVLDAGSDDTVCLVDGYFDHRPAVRHKEILLLLSRGVRVLGAASMGALRAAEMEAAGMVGVGAIYRAYAAARLTADDEVALVHGPAEWGWRPLTLPLVDCRATVHRALRREALTTGEARSIMTAARSLHYTEREWESLLEQADLPAGRAEPIRRWIEINALSQKNRDAIACLEVAARGVAVTGHRPTMVWTSLVAALARSRGLNPRDLQSPAAGPSPSRADPAAGTDDGTAPRR</sequence>
<evidence type="ECO:0000256" key="1">
    <source>
        <dbReference type="SAM" id="MobiDB-lite"/>
    </source>
</evidence>
<dbReference type="InterPro" id="IPR012924">
    <property type="entry name" value="TfuA_core"/>
</dbReference>
<accession>A0ABQ1FDI2</accession>
<organism evidence="3 4">
    <name type="scientific">Blastomonas marina</name>
    <dbReference type="NCBI Taxonomy" id="1867408"/>
    <lineage>
        <taxon>Bacteria</taxon>
        <taxon>Pseudomonadati</taxon>
        <taxon>Pseudomonadota</taxon>
        <taxon>Alphaproteobacteria</taxon>
        <taxon>Sphingomonadales</taxon>
        <taxon>Sphingomonadaceae</taxon>
        <taxon>Blastomonas</taxon>
    </lineage>
</organism>
<feature type="compositionally biased region" description="Low complexity" evidence="1">
    <location>
        <begin position="253"/>
        <end position="267"/>
    </location>
</feature>
<comment type="caution">
    <text evidence="3">The sequence shown here is derived from an EMBL/GenBank/DDBJ whole genome shotgun (WGS) entry which is preliminary data.</text>
</comment>